<dbReference type="PANTHER" id="PTHR11349">
    <property type="entry name" value="NUCLEOSIDE DIPHOSPHATE KINASE"/>
    <property type="match status" value="1"/>
</dbReference>
<evidence type="ECO:0000256" key="7">
    <source>
        <dbReference type="ARBA" id="ARBA00022723"/>
    </source>
</evidence>
<evidence type="ECO:0000256" key="13">
    <source>
        <dbReference type="ARBA" id="ARBA00060410"/>
    </source>
</evidence>
<evidence type="ECO:0000256" key="4">
    <source>
        <dbReference type="ARBA" id="ARBA00004305"/>
    </source>
</evidence>
<proteinExistence type="inferred from homology"/>
<dbReference type="EC" id="2.7.4.6" evidence="16"/>
<evidence type="ECO:0000256" key="15">
    <source>
        <dbReference type="RuleBase" id="RU004011"/>
    </source>
</evidence>
<evidence type="ECO:0000256" key="8">
    <source>
        <dbReference type="ARBA" id="ARBA00022741"/>
    </source>
</evidence>
<feature type="region of interest" description="Disordered" evidence="17">
    <location>
        <begin position="1"/>
        <end position="27"/>
    </location>
</feature>
<name>A0A663FDA3_AQUCH</name>
<dbReference type="GO" id="GO:0005524">
    <property type="term" value="F:ATP binding"/>
    <property type="evidence" value="ECO:0007669"/>
    <property type="project" value="UniProtKB-KW"/>
</dbReference>
<evidence type="ECO:0000256" key="9">
    <source>
        <dbReference type="ARBA" id="ARBA00022777"/>
    </source>
</evidence>
<feature type="domain" description="Nucleoside diphosphate kinase-like" evidence="18">
    <location>
        <begin position="71"/>
        <end position="258"/>
    </location>
</feature>
<keyword evidence="9 16" id="KW-0418">Kinase</keyword>
<keyword evidence="20" id="KW-1185">Reference proteome</keyword>
<evidence type="ECO:0000256" key="5">
    <source>
        <dbReference type="ARBA" id="ARBA00008142"/>
    </source>
</evidence>
<keyword evidence="12" id="KW-0546">Nucleotide metabolism</keyword>
<keyword evidence="6 16" id="KW-0808">Transferase</keyword>
<dbReference type="GO" id="GO:0004550">
    <property type="term" value="F:nucleoside diphosphate kinase activity"/>
    <property type="evidence" value="ECO:0007669"/>
    <property type="project" value="UniProtKB-EC"/>
</dbReference>
<dbReference type="GO" id="GO:0006241">
    <property type="term" value="P:CTP biosynthetic process"/>
    <property type="evidence" value="ECO:0007669"/>
    <property type="project" value="InterPro"/>
</dbReference>
<keyword evidence="7" id="KW-0479">Metal-binding</keyword>
<keyword evidence="8 16" id="KW-0547">Nucleotide-binding</keyword>
<dbReference type="GO" id="GO:0005759">
    <property type="term" value="C:mitochondrial matrix"/>
    <property type="evidence" value="ECO:0007669"/>
    <property type="project" value="UniProtKB-SubCell"/>
</dbReference>
<dbReference type="PROSITE" id="PS51374">
    <property type="entry name" value="NDPK_LIKE"/>
    <property type="match status" value="1"/>
</dbReference>
<dbReference type="Proteomes" id="UP000472275">
    <property type="component" value="Chromosome 25"/>
</dbReference>
<evidence type="ECO:0000256" key="12">
    <source>
        <dbReference type="ARBA" id="ARBA00023080"/>
    </source>
</evidence>
<dbReference type="FunFam" id="3.30.70.141:FF:000017">
    <property type="entry name" value="Nucleoside diphosphate kinase"/>
    <property type="match status" value="1"/>
</dbReference>
<dbReference type="GeneTree" id="ENSGT00940000160286"/>
<dbReference type="GO" id="GO:0005758">
    <property type="term" value="C:mitochondrial intermembrane space"/>
    <property type="evidence" value="ECO:0007669"/>
    <property type="project" value="UniProtKB-SubCell"/>
</dbReference>
<organism evidence="19 20">
    <name type="scientific">Aquila chrysaetos chrysaetos</name>
    <dbReference type="NCBI Taxonomy" id="223781"/>
    <lineage>
        <taxon>Eukaryota</taxon>
        <taxon>Metazoa</taxon>
        <taxon>Chordata</taxon>
        <taxon>Craniata</taxon>
        <taxon>Vertebrata</taxon>
        <taxon>Euteleostomi</taxon>
        <taxon>Archelosauria</taxon>
        <taxon>Archosauria</taxon>
        <taxon>Dinosauria</taxon>
        <taxon>Saurischia</taxon>
        <taxon>Theropoda</taxon>
        <taxon>Coelurosauria</taxon>
        <taxon>Aves</taxon>
        <taxon>Neognathae</taxon>
        <taxon>Neoaves</taxon>
        <taxon>Telluraves</taxon>
        <taxon>Accipitrimorphae</taxon>
        <taxon>Accipitriformes</taxon>
        <taxon>Accipitridae</taxon>
        <taxon>Accipitrinae</taxon>
        <taxon>Aquila</taxon>
    </lineage>
</organism>
<evidence type="ECO:0000313" key="20">
    <source>
        <dbReference type="Proteomes" id="UP000472275"/>
    </source>
</evidence>
<dbReference type="GO" id="GO:0046872">
    <property type="term" value="F:metal ion binding"/>
    <property type="evidence" value="ECO:0007669"/>
    <property type="project" value="UniProtKB-KW"/>
</dbReference>
<evidence type="ECO:0000256" key="3">
    <source>
        <dbReference type="ARBA" id="ARBA00001946"/>
    </source>
</evidence>
<dbReference type="Pfam" id="PF00334">
    <property type="entry name" value="NDK"/>
    <property type="match status" value="2"/>
</dbReference>
<protein>
    <recommendedName>
        <fullName evidence="16">Nucleoside diphosphate kinase</fullName>
        <ecNumber evidence="16">2.7.4.6</ecNumber>
    </recommendedName>
</protein>
<evidence type="ECO:0000256" key="10">
    <source>
        <dbReference type="ARBA" id="ARBA00022840"/>
    </source>
</evidence>
<evidence type="ECO:0000313" key="19">
    <source>
        <dbReference type="Ensembl" id="ENSACCP00020022467.1"/>
    </source>
</evidence>
<comment type="caution">
    <text evidence="14">Lacks conserved residue(s) required for the propagation of feature annotation.</text>
</comment>
<comment type="catalytic activity">
    <reaction evidence="2">
        <text>a ribonucleoside 5'-diphosphate + ATP = a ribonucleoside 5'-triphosphate + ADP</text>
        <dbReference type="Rhea" id="RHEA:18113"/>
        <dbReference type="ChEBI" id="CHEBI:30616"/>
        <dbReference type="ChEBI" id="CHEBI:57930"/>
        <dbReference type="ChEBI" id="CHEBI:61557"/>
        <dbReference type="ChEBI" id="CHEBI:456216"/>
        <dbReference type="EC" id="2.7.4.6"/>
    </reaction>
</comment>
<dbReference type="InParanoid" id="A0A663FDA3"/>
<dbReference type="InterPro" id="IPR023005">
    <property type="entry name" value="Nucleoside_diP_kinase_AS"/>
</dbReference>
<evidence type="ECO:0000256" key="1">
    <source>
        <dbReference type="ARBA" id="ARBA00000082"/>
    </source>
</evidence>
<dbReference type="Gene3D" id="3.30.70.141">
    <property type="entry name" value="Nucleoside diphosphate kinase-like domain"/>
    <property type="match status" value="2"/>
</dbReference>
<dbReference type="PROSITE" id="PS00469">
    <property type="entry name" value="NDPK"/>
    <property type="match status" value="1"/>
</dbReference>
<feature type="region of interest" description="Disordered" evidence="17">
    <location>
        <begin position="180"/>
        <end position="238"/>
    </location>
</feature>
<evidence type="ECO:0000256" key="16">
    <source>
        <dbReference type="RuleBase" id="RU004013"/>
    </source>
</evidence>
<evidence type="ECO:0000256" key="11">
    <source>
        <dbReference type="ARBA" id="ARBA00022842"/>
    </source>
</evidence>
<evidence type="ECO:0000256" key="2">
    <source>
        <dbReference type="ARBA" id="ARBA00000937"/>
    </source>
</evidence>
<dbReference type="InterPro" id="IPR001564">
    <property type="entry name" value="Nucleoside_diP_kinase"/>
</dbReference>
<comment type="subcellular location">
    <subcellularLocation>
        <location evidence="13">Mitochondrion intermembrane space</location>
        <topology evidence="13">Peripheral membrane protein</topology>
    </subcellularLocation>
    <subcellularLocation>
        <location evidence="4">Mitochondrion matrix</location>
    </subcellularLocation>
</comment>
<reference evidence="19" key="2">
    <citation type="submission" date="2025-09" db="UniProtKB">
        <authorList>
            <consortium name="Ensembl"/>
        </authorList>
    </citation>
    <scope>IDENTIFICATION</scope>
</reference>
<dbReference type="GO" id="GO:0006183">
    <property type="term" value="P:GTP biosynthetic process"/>
    <property type="evidence" value="ECO:0007669"/>
    <property type="project" value="InterPro"/>
</dbReference>
<comment type="cofactor">
    <cofactor evidence="3">
        <name>Mg(2+)</name>
        <dbReference type="ChEBI" id="CHEBI:18420"/>
    </cofactor>
</comment>
<dbReference type="PRINTS" id="PR01243">
    <property type="entry name" value="NUCDPKINASE"/>
</dbReference>
<evidence type="ECO:0000256" key="6">
    <source>
        <dbReference type="ARBA" id="ARBA00022679"/>
    </source>
</evidence>
<dbReference type="SMART" id="SM00562">
    <property type="entry name" value="NDK"/>
    <property type="match status" value="1"/>
</dbReference>
<dbReference type="GO" id="GO:0006228">
    <property type="term" value="P:UTP biosynthetic process"/>
    <property type="evidence" value="ECO:0007669"/>
    <property type="project" value="InterPro"/>
</dbReference>
<keyword evidence="11" id="KW-0460">Magnesium</keyword>
<sequence>MGHGGVVRLAETRASPSHAGLKGVSQSCTPAPVRLSSLSLGSLLGPYLSARHSLDRETRPRHGDTAPPELQEKTLVLVKPDAVQRRLVGNVIQRFERRGFKLVAMKLLQADQGLLDKHYQQLRQKPFYPALLAYMTSGPLVAMVRGRDGGFGGPGGGPVGGSGVPCPAGVGGLQRGEVHAGHGGGHRLGDGGGGHHPGGLQHARQQVGARGGRRGRRRDPTATAPAPSLRRNVVHASDSVETAQREIGFWFQQDELVAWESGDQDYTYGP</sequence>
<evidence type="ECO:0000256" key="17">
    <source>
        <dbReference type="SAM" id="MobiDB-lite"/>
    </source>
</evidence>
<dbReference type="SUPFAM" id="SSF54919">
    <property type="entry name" value="Nucleoside diphosphate kinase, NDK"/>
    <property type="match status" value="2"/>
</dbReference>
<dbReference type="AlphaFoldDB" id="A0A663FDA3"/>
<dbReference type="InterPro" id="IPR034907">
    <property type="entry name" value="NDK-like_dom"/>
</dbReference>
<accession>A0A663FDA3</accession>
<dbReference type="Ensembl" id="ENSACCT00020023460.1">
    <property type="protein sequence ID" value="ENSACCP00020022467.1"/>
    <property type="gene ID" value="ENSACCG00020015447.1"/>
</dbReference>
<comment type="similarity">
    <text evidence="5 14 15">Belongs to the NDK family.</text>
</comment>
<evidence type="ECO:0000259" key="18">
    <source>
        <dbReference type="SMART" id="SM00562"/>
    </source>
</evidence>
<comment type="catalytic activity">
    <reaction evidence="1 16">
        <text>a 2'-deoxyribonucleoside 5'-diphosphate + ATP = a 2'-deoxyribonucleoside 5'-triphosphate + ADP</text>
        <dbReference type="Rhea" id="RHEA:44640"/>
        <dbReference type="ChEBI" id="CHEBI:30616"/>
        <dbReference type="ChEBI" id="CHEBI:61560"/>
        <dbReference type="ChEBI" id="CHEBI:73316"/>
        <dbReference type="ChEBI" id="CHEBI:456216"/>
        <dbReference type="EC" id="2.7.4.6"/>
    </reaction>
</comment>
<reference evidence="19" key="1">
    <citation type="submission" date="2025-08" db="UniProtKB">
        <authorList>
            <consortium name="Ensembl"/>
        </authorList>
    </citation>
    <scope>IDENTIFICATION</scope>
</reference>
<gene>
    <name evidence="19" type="primary">LOC115335732</name>
</gene>
<dbReference type="InterPro" id="IPR036850">
    <property type="entry name" value="NDK-like_dom_sf"/>
</dbReference>
<evidence type="ECO:0000256" key="14">
    <source>
        <dbReference type="PROSITE-ProRule" id="PRU00706"/>
    </source>
</evidence>
<keyword evidence="10 16" id="KW-0067">ATP-binding</keyword>